<dbReference type="EMBL" id="LT907978">
    <property type="protein sequence ID" value="SOB73687.1"/>
    <property type="molecule type" value="Genomic_DNA"/>
</dbReference>
<dbReference type="KEGG" id="ehl:EHLA_3139"/>
<feature type="transmembrane region" description="Helical" evidence="1">
    <location>
        <begin position="33"/>
        <end position="58"/>
    </location>
</feature>
<feature type="domain" description="Restriction endonuclease type IV Mrr" evidence="2">
    <location>
        <begin position="65"/>
        <end position="172"/>
    </location>
</feature>
<evidence type="ECO:0000313" key="3">
    <source>
        <dbReference type="EMBL" id="SOB73687.1"/>
    </source>
</evidence>
<dbReference type="GO" id="GO:0003677">
    <property type="term" value="F:DNA binding"/>
    <property type="evidence" value="ECO:0007669"/>
    <property type="project" value="InterPro"/>
</dbReference>
<keyword evidence="3" id="KW-0378">Hydrolase</keyword>
<keyword evidence="1" id="KW-0812">Transmembrane</keyword>
<dbReference type="Gene3D" id="3.40.1350.10">
    <property type="match status" value="1"/>
</dbReference>
<name>A0A285PWU4_9FIRM</name>
<dbReference type="PANTHER" id="PTHR30015">
    <property type="entry name" value="MRR RESTRICTION SYSTEM PROTEIN"/>
    <property type="match status" value="1"/>
</dbReference>
<gene>
    <name evidence="3" type="ORF">EHLA_3139</name>
</gene>
<feature type="transmembrane region" description="Helical" evidence="1">
    <location>
        <begin position="9"/>
        <end position="27"/>
    </location>
</feature>
<keyword evidence="1" id="KW-0472">Membrane</keyword>
<accession>A0A285PWU4</accession>
<dbReference type="RefSeq" id="WP_096241371.1">
    <property type="nucleotide sequence ID" value="NZ_LT907978.1"/>
</dbReference>
<dbReference type="InterPro" id="IPR011335">
    <property type="entry name" value="Restrct_endonuc-II-like"/>
</dbReference>
<sequence>MRYFDIKKWLWLAGVLYTFLQGYTFYTRREGEAAVGCALLCAICIYQFIRRLCTLYYLHMTMKRIDKLSGRAFERYLTIQFRHLGYRVKLTSYSHDYGADLVLRKWGKKTVVQAKRYERNVGIAAVQEVVGSIAYYKADNAMVVTNSNFTKSARNLAHRNEVELWGRKEIQKKFHIKE</sequence>
<dbReference type="STRING" id="39488.ERS852450_03292"/>
<dbReference type="InterPro" id="IPR011856">
    <property type="entry name" value="tRNA_endonuc-like_dom_sf"/>
</dbReference>
<protein>
    <submittedName>
        <fullName evidence="3">Restriction endonuclease type II-like</fullName>
    </submittedName>
</protein>
<evidence type="ECO:0000259" key="2">
    <source>
        <dbReference type="Pfam" id="PF04471"/>
    </source>
</evidence>
<dbReference type="GO" id="GO:0015666">
    <property type="term" value="F:restriction endodeoxyribonuclease activity"/>
    <property type="evidence" value="ECO:0007669"/>
    <property type="project" value="TreeGrafter"/>
</dbReference>
<evidence type="ECO:0000256" key="1">
    <source>
        <dbReference type="SAM" id="Phobius"/>
    </source>
</evidence>
<keyword evidence="4" id="KW-1185">Reference proteome</keyword>
<evidence type="ECO:0000313" key="4">
    <source>
        <dbReference type="Proteomes" id="UP000217549"/>
    </source>
</evidence>
<dbReference type="GO" id="GO:0009307">
    <property type="term" value="P:DNA restriction-modification system"/>
    <property type="evidence" value="ECO:0007669"/>
    <property type="project" value="InterPro"/>
</dbReference>
<dbReference type="AlphaFoldDB" id="A0A285PWU4"/>
<reference evidence="4" key="1">
    <citation type="submission" date="2017-09" db="EMBL/GenBank/DDBJ databases">
        <authorList>
            <person name="Shetty A S."/>
        </authorList>
    </citation>
    <scope>NUCLEOTIDE SEQUENCE [LARGE SCALE GENOMIC DNA]</scope>
</reference>
<proteinExistence type="predicted"/>
<dbReference type="Proteomes" id="UP000217549">
    <property type="component" value="Chromosome I"/>
</dbReference>
<organism evidence="3 4">
    <name type="scientific">Anaerobutyricum hallii</name>
    <dbReference type="NCBI Taxonomy" id="39488"/>
    <lineage>
        <taxon>Bacteria</taxon>
        <taxon>Bacillati</taxon>
        <taxon>Bacillota</taxon>
        <taxon>Clostridia</taxon>
        <taxon>Lachnospirales</taxon>
        <taxon>Lachnospiraceae</taxon>
        <taxon>Anaerobutyricum</taxon>
    </lineage>
</organism>
<dbReference type="SUPFAM" id="SSF52980">
    <property type="entry name" value="Restriction endonuclease-like"/>
    <property type="match status" value="1"/>
</dbReference>
<dbReference type="InterPro" id="IPR007560">
    <property type="entry name" value="Restrct_endonuc_IV_Mrr"/>
</dbReference>
<dbReference type="PANTHER" id="PTHR30015:SF6">
    <property type="entry name" value="SLL1429 PROTEIN"/>
    <property type="match status" value="1"/>
</dbReference>
<keyword evidence="3" id="KW-0255">Endonuclease</keyword>
<dbReference type="Pfam" id="PF04471">
    <property type="entry name" value="Mrr_cat"/>
    <property type="match status" value="1"/>
</dbReference>
<keyword evidence="1" id="KW-1133">Transmembrane helix</keyword>
<dbReference type="InterPro" id="IPR052906">
    <property type="entry name" value="Type_IV_Methyl-Rstrct_Enzyme"/>
</dbReference>
<keyword evidence="3" id="KW-0540">Nuclease</keyword>